<proteinExistence type="predicted"/>
<gene>
    <name evidence="1" type="ORF">SINC0208_LOCUS5432</name>
</gene>
<name>A0A7S3IKZ2_9SPIT</name>
<dbReference type="AlphaFoldDB" id="A0A7S3IKZ2"/>
<accession>A0A7S3IKZ2</accession>
<organism evidence="1">
    <name type="scientific">Strombidium inclinatum</name>
    <dbReference type="NCBI Taxonomy" id="197538"/>
    <lineage>
        <taxon>Eukaryota</taxon>
        <taxon>Sar</taxon>
        <taxon>Alveolata</taxon>
        <taxon>Ciliophora</taxon>
        <taxon>Intramacronucleata</taxon>
        <taxon>Spirotrichea</taxon>
        <taxon>Oligotrichia</taxon>
        <taxon>Strombidiidae</taxon>
        <taxon>Strombidium</taxon>
    </lineage>
</organism>
<sequence length="110" mass="12171">MNVLGYVRAVQIVVVLHGATVVVVDLPEKVQVLLIIHRLLQIVVLEQSSGHEGQRILPADLIGELEDVKLEGVEGHEVLGVLFDHGVESVGRKFFVDFIVCDLEEARLVR</sequence>
<evidence type="ECO:0000313" key="1">
    <source>
        <dbReference type="EMBL" id="CAE0324810.1"/>
    </source>
</evidence>
<protein>
    <submittedName>
        <fullName evidence="1">Uncharacterized protein</fullName>
    </submittedName>
</protein>
<reference evidence="1" key="1">
    <citation type="submission" date="2021-01" db="EMBL/GenBank/DDBJ databases">
        <authorList>
            <person name="Corre E."/>
            <person name="Pelletier E."/>
            <person name="Niang G."/>
            <person name="Scheremetjew M."/>
            <person name="Finn R."/>
            <person name="Kale V."/>
            <person name="Holt S."/>
            <person name="Cochrane G."/>
            <person name="Meng A."/>
            <person name="Brown T."/>
            <person name="Cohen L."/>
        </authorList>
    </citation>
    <scope>NUCLEOTIDE SEQUENCE</scope>
    <source>
        <strain evidence="1">S3</strain>
    </source>
</reference>
<dbReference type="EMBL" id="HBIH01013189">
    <property type="protein sequence ID" value="CAE0324810.1"/>
    <property type="molecule type" value="Transcribed_RNA"/>
</dbReference>